<keyword evidence="2" id="KW-1133">Transmembrane helix</keyword>
<sequence>MSWSLPPGRVLQRWAFRYAVIVGCSAIVYVSLGGVFVVPDKWRAPAFYVLGGVAASAVIALVVGLVLSLTSPGAGSSPPPEDDRPSISEILDRRQRR</sequence>
<accession>A0ABD6AUE6</accession>
<organism evidence="3 4">
    <name type="scientific">Halomarina rubra</name>
    <dbReference type="NCBI Taxonomy" id="2071873"/>
    <lineage>
        <taxon>Archaea</taxon>
        <taxon>Methanobacteriati</taxon>
        <taxon>Methanobacteriota</taxon>
        <taxon>Stenosarchaea group</taxon>
        <taxon>Halobacteria</taxon>
        <taxon>Halobacteriales</taxon>
        <taxon>Natronomonadaceae</taxon>
        <taxon>Halomarina</taxon>
    </lineage>
</organism>
<evidence type="ECO:0000313" key="4">
    <source>
        <dbReference type="Proteomes" id="UP001597187"/>
    </source>
</evidence>
<proteinExistence type="predicted"/>
<dbReference type="RefSeq" id="WP_250873347.1">
    <property type="nucleotide sequence ID" value="NZ_JALXFV010000003.1"/>
</dbReference>
<comment type="caution">
    <text evidence="3">The sequence shown here is derived from an EMBL/GenBank/DDBJ whole genome shotgun (WGS) entry which is preliminary data.</text>
</comment>
<dbReference type="EMBL" id="JBHUDC010000003">
    <property type="protein sequence ID" value="MFD1513394.1"/>
    <property type="molecule type" value="Genomic_DNA"/>
</dbReference>
<name>A0ABD6AUE6_9EURY</name>
<reference evidence="3 4" key="1">
    <citation type="journal article" date="2019" name="Int. J. Syst. Evol. Microbiol.">
        <title>The Global Catalogue of Microorganisms (GCM) 10K type strain sequencing project: providing services to taxonomists for standard genome sequencing and annotation.</title>
        <authorList>
            <consortium name="The Broad Institute Genomics Platform"/>
            <consortium name="The Broad Institute Genome Sequencing Center for Infectious Disease"/>
            <person name="Wu L."/>
            <person name="Ma J."/>
        </authorList>
    </citation>
    <scope>NUCLEOTIDE SEQUENCE [LARGE SCALE GENOMIC DNA]</scope>
    <source>
        <strain evidence="3 4">CGMCC 1.12563</strain>
    </source>
</reference>
<keyword evidence="4" id="KW-1185">Reference proteome</keyword>
<feature type="transmembrane region" description="Helical" evidence="2">
    <location>
        <begin position="46"/>
        <end position="69"/>
    </location>
</feature>
<dbReference type="Proteomes" id="UP001597187">
    <property type="component" value="Unassembled WGS sequence"/>
</dbReference>
<keyword evidence="2" id="KW-0812">Transmembrane</keyword>
<keyword evidence="2" id="KW-0472">Membrane</keyword>
<protein>
    <submittedName>
        <fullName evidence="3">Uncharacterized protein</fullName>
    </submittedName>
</protein>
<evidence type="ECO:0000256" key="1">
    <source>
        <dbReference type="SAM" id="MobiDB-lite"/>
    </source>
</evidence>
<feature type="region of interest" description="Disordered" evidence="1">
    <location>
        <begin position="71"/>
        <end position="97"/>
    </location>
</feature>
<gene>
    <name evidence="3" type="ORF">ACFSBT_08900</name>
</gene>
<evidence type="ECO:0000313" key="3">
    <source>
        <dbReference type="EMBL" id="MFD1513394.1"/>
    </source>
</evidence>
<feature type="transmembrane region" description="Helical" evidence="2">
    <location>
        <begin position="15"/>
        <end position="39"/>
    </location>
</feature>
<dbReference type="AlphaFoldDB" id="A0ABD6AUE6"/>
<evidence type="ECO:0000256" key="2">
    <source>
        <dbReference type="SAM" id="Phobius"/>
    </source>
</evidence>
<feature type="compositionally biased region" description="Basic and acidic residues" evidence="1">
    <location>
        <begin position="81"/>
        <end position="97"/>
    </location>
</feature>